<dbReference type="Proteomes" id="UP000050794">
    <property type="component" value="Unassembled WGS sequence"/>
</dbReference>
<evidence type="ECO:0000313" key="1">
    <source>
        <dbReference type="EMBL" id="VDM26010.1"/>
    </source>
</evidence>
<organism evidence="2 3">
    <name type="scientific">Toxocara canis</name>
    <name type="common">Canine roundworm</name>
    <dbReference type="NCBI Taxonomy" id="6265"/>
    <lineage>
        <taxon>Eukaryota</taxon>
        <taxon>Metazoa</taxon>
        <taxon>Ecdysozoa</taxon>
        <taxon>Nematoda</taxon>
        <taxon>Chromadorea</taxon>
        <taxon>Rhabditida</taxon>
        <taxon>Spirurina</taxon>
        <taxon>Ascaridomorpha</taxon>
        <taxon>Ascaridoidea</taxon>
        <taxon>Toxocaridae</taxon>
        <taxon>Toxocara</taxon>
    </lineage>
</organism>
<protein>
    <submittedName>
        <fullName evidence="3">Alba domain-containing protein</fullName>
    </submittedName>
</protein>
<reference evidence="1 2" key="2">
    <citation type="submission" date="2018-11" db="EMBL/GenBank/DDBJ databases">
        <authorList>
            <consortium name="Pathogen Informatics"/>
        </authorList>
    </citation>
    <scope>NUCLEOTIDE SEQUENCE [LARGE SCALE GENOMIC DNA]</scope>
</reference>
<name>A0A183TYM9_TOXCA</name>
<accession>A0A183TYM9</accession>
<evidence type="ECO:0000313" key="3">
    <source>
        <dbReference type="WBParaSite" id="TCNE_0000134801-mRNA-1"/>
    </source>
</evidence>
<keyword evidence="2" id="KW-1185">Reference proteome</keyword>
<gene>
    <name evidence="1" type="ORF">TCNE_LOCUS1349</name>
</gene>
<reference evidence="3" key="1">
    <citation type="submission" date="2016-06" db="UniProtKB">
        <authorList>
            <consortium name="WormBaseParasite"/>
        </authorList>
    </citation>
    <scope>IDENTIFICATION</scope>
</reference>
<evidence type="ECO:0000313" key="2">
    <source>
        <dbReference type="Proteomes" id="UP000050794"/>
    </source>
</evidence>
<dbReference type="WBParaSite" id="TCNE_0000134801-mRNA-1">
    <property type="protein sequence ID" value="TCNE_0000134801-mRNA-1"/>
    <property type="gene ID" value="TCNE_0000134801"/>
</dbReference>
<sequence>MATIKMVAEVPAFIYFYIIGKNDLHILKASGTGRMTRDALDALTGACAAPNWKDISVVLVTATPVLTPLKFFNDQCNGSRSDDNTEVRALVVDDIEGMVPRIITNLGKAAFWMDKRPTETILATNSSP</sequence>
<proteinExistence type="predicted"/>
<dbReference type="AlphaFoldDB" id="A0A183TYM9"/>
<dbReference type="EMBL" id="UYWY01000973">
    <property type="protein sequence ID" value="VDM26010.1"/>
    <property type="molecule type" value="Genomic_DNA"/>
</dbReference>